<gene>
    <name evidence="1" type="ORF">FVD38_24730</name>
</gene>
<comment type="caution">
    <text evidence="1">The sequence shown here is derived from an EMBL/GenBank/DDBJ whole genome shotgun (WGS) entry which is preliminary data.</text>
</comment>
<dbReference type="RefSeq" id="WP_147937227.1">
    <property type="nucleotide sequence ID" value="NZ_VPFD01000040.1"/>
</dbReference>
<sequence>MIKNESQVAVIEGKWEDGRNLSVKSLFDFVCDLRFESQHAFHYEMFNNGAAFQEILPRMCETANIRNVYIAAHGDREGIYGSSGEAISFTRIKNAVKAINDTKGQLHSLYFGCCLFGQSQNMQELLEESEQLRWIAGYTKSISFVDSTVLDALFWQQYFNFPDSTPLSRIVSVYDKLKSDAPGLIKRLGFKVVVRDHRRTDQVYELV</sequence>
<keyword evidence="2" id="KW-1185">Reference proteome</keyword>
<protein>
    <recommendedName>
        <fullName evidence="3">CHAT domain-containing protein</fullName>
    </recommendedName>
</protein>
<dbReference type="AlphaFoldDB" id="A0A5C7FP32"/>
<dbReference type="EMBL" id="VPFD01000040">
    <property type="protein sequence ID" value="TXF96346.1"/>
    <property type="molecule type" value="Genomic_DNA"/>
</dbReference>
<evidence type="ECO:0000313" key="1">
    <source>
        <dbReference type="EMBL" id="TXF96346.1"/>
    </source>
</evidence>
<evidence type="ECO:0008006" key="3">
    <source>
        <dbReference type="Google" id="ProtNLM"/>
    </source>
</evidence>
<dbReference type="Proteomes" id="UP000321413">
    <property type="component" value="Unassembled WGS sequence"/>
</dbReference>
<evidence type="ECO:0000313" key="2">
    <source>
        <dbReference type="Proteomes" id="UP000321413"/>
    </source>
</evidence>
<organism evidence="1 2">
    <name type="scientific">Massilia arenae</name>
    <dbReference type="NCBI Taxonomy" id="2603288"/>
    <lineage>
        <taxon>Bacteria</taxon>
        <taxon>Pseudomonadati</taxon>
        <taxon>Pseudomonadota</taxon>
        <taxon>Betaproteobacteria</taxon>
        <taxon>Burkholderiales</taxon>
        <taxon>Oxalobacteraceae</taxon>
        <taxon>Telluria group</taxon>
        <taxon>Massilia</taxon>
    </lineage>
</organism>
<reference evidence="1 2" key="1">
    <citation type="submission" date="2019-08" db="EMBL/GenBank/DDBJ databases">
        <title>Massilia golmudensis sp. nov., isolated from sand in the Qinghai-Tibetan Plateau.</title>
        <authorList>
            <person name="Zhang B."/>
        </authorList>
    </citation>
    <scope>NUCLEOTIDE SEQUENCE [LARGE SCALE GENOMIC DNA]</scope>
    <source>
        <strain evidence="1 2">GEM5</strain>
    </source>
</reference>
<proteinExistence type="predicted"/>
<accession>A0A5C7FP32</accession>
<name>A0A5C7FP32_9BURK</name>